<evidence type="ECO:0000256" key="2">
    <source>
        <dbReference type="SAM" id="SignalP"/>
    </source>
</evidence>
<feature type="region of interest" description="Disordered" evidence="1">
    <location>
        <begin position="281"/>
        <end position="307"/>
    </location>
</feature>
<feature type="signal peptide" evidence="2">
    <location>
        <begin position="1"/>
        <end position="26"/>
    </location>
</feature>
<feature type="chain" id="PRO_5022041494" description="Secreted protein" evidence="2">
    <location>
        <begin position="27"/>
        <end position="307"/>
    </location>
</feature>
<dbReference type="KEGG" id="amuc:Pan181_03240"/>
<evidence type="ECO:0000313" key="3">
    <source>
        <dbReference type="EMBL" id="QDU54144.1"/>
    </source>
</evidence>
<name>A0A518AHI4_9BACT</name>
<reference evidence="3 4" key="1">
    <citation type="submission" date="2019-02" db="EMBL/GenBank/DDBJ databases">
        <title>Deep-cultivation of Planctomycetes and their phenomic and genomic characterization uncovers novel biology.</title>
        <authorList>
            <person name="Wiegand S."/>
            <person name="Jogler M."/>
            <person name="Boedeker C."/>
            <person name="Pinto D."/>
            <person name="Vollmers J."/>
            <person name="Rivas-Marin E."/>
            <person name="Kohn T."/>
            <person name="Peeters S.H."/>
            <person name="Heuer A."/>
            <person name="Rast P."/>
            <person name="Oberbeckmann S."/>
            <person name="Bunk B."/>
            <person name="Jeske O."/>
            <person name="Meyerdierks A."/>
            <person name="Storesund J.E."/>
            <person name="Kallscheuer N."/>
            <person name="Luecker S."/>
            <person name="Lage O.M."/>
            <person name="Pohl T."/>
            <person name="Merkel B.J."/>
            <person name="Hornburger P."/>
            <person name="Mueller R.-W."/>
            <person name="Bruemmer F."/>
            <person name="Labrenz M."/>
            <person name="Spormann A.M."/>
            <person name="Op den Camp H."/>
            <person name="Overmann J."/>
            <person name="Amann R."/>
            <person name="Jetten M.S.M."/>
            <person name="Mascher T."/>
            <person name="Medema M.H."/>
            <person name="Devos D.P."/>
            <person name="Kaster A.-K."/>
            <person name="Ovreas L."/>
            <person name="Rohde M."/>
            <person name="Galperin M.Y."/>
            <person name="Jogler C."/>
        </authorList>
    </citation>
    <scope>NUCLEOTIDE SEQUENCE [LARGE SCALE GENOMIC DNA]</scope>
    <source>
        <strain evidence="3 4">Pan181</strain>
    </source>
</reference>
<feature type="compositionally biased region" description="Polar residues" evidence="1">
    <location>
        <begin position="288"/>
        <end position="299"/>
    </location>
</feature>
<dbReference type="AlphaFoldDB" id="A0A518AHI4"/>
<dbReference type="EMBL" id="CP036278">
    <property type="protein sequence ID" value="QDU54144.1"/>
    <property type="molecule type" value="Genomic_DNA"/>
</dbReference>
<proteinExistence type="predicted"/>
<evidence type="ECO:0000256" key="1">
    <source>
        <dbReference type="SAM" id="MobiDB-lite"/>
    </source>
</evidence>
<gene>
    <name evidence="3" type="ORF">Pan181_03240</name>
</gene>
<accession>A0A518AHI4</accession>
<dbReference type="Proteomes" id="UP000315750">
    <property type="component" value="Chromosome"/>
</dbReference>
<dbReference type="RefSeq" id="WP_145245162.1">
    <property type="nucleotide sequence ID" value="NZ_CP036278.1"/>
</dbReference>
<evidence type="ECO:0000313" key="4">
    <source>
        <dbReference type="Proteomes" id="UP000315750"/>
    </source>
</evidence>
<protein>
    <recommendedName>
        <fullName evidence="5">Secreted protein</fullName>
    </recommendedName>
</protein>
<sequence precursor="true">MFGHPGRLLASSCLLFLTTLTAAASAAEGDERYVVQFAPSGRVGQRYNMQLTAQQQLKRIIRSGEVVLNKQDSTVKIEFEATVEILAVNERKQETKRHYVVHKAVATMGDQQMTIVEPETEMTAEANDGEPRFVRSDGRALSQAAQQLLPRILLFDTDEVTTNDVFGSDTPRKVGDEWQGEPKALLAMLGQEEENIQAEQIKSRAKLASATPTEKGVLLDILLHTELALPLKESPMEGADPVSASVVIDHRVHLYEDSDHGPEAQSTRVATFQVLKGKVDSPLEGQTFDGTNLESQTAKYEQLPDAN</sequence>
<keyword evidence="2" id="KW-0732">Signal</keyword>
<keyword evidence="4" id="KW-1185">Reference proteome</keyword>
<evidence type="ECO:0008006" key="5">
    <source>
        <dbReference type="Google" id="ProtNLM"/>
    </source>
</evidence>
<organism evidence="3 4">
    <name type="scientific">Aeoliella mucimassa</name>
    <dbReference type="NCBI Taxonomy" id="2527972"/>
    <lineage>
        <taxon>Bacteria</taxon>
        <taxon>Pseudomonadati</taxon>
        <taxon>Planctomycetota</taxon>
        <taxon>Planctomycetia</taxon>
        <taxon>Pirellulales</taxon>
        <taxon>Lacipirellulaceae</taxon>
        <taxon>Aeoliella</taxon>
    </lineage>
</organism>